<keyword evidence="2" id="KW-1185">Reference proteome</keyword>
<protein>
    <submittedName>
        <fullName evidence="1">Uncharacterized protein</fullName>
    </submittedName>
</protein>
<dbReference type="Proteomes" id="UP000037460">
    <property type="component" value="Unassembled WGS sequence"/>
</dbReference>
<dbReference type="EMBL" id="JWZX01002746">
    <property type="protein sequence ID" value="KOO27196.1"/>
    <property type="molecule type" value="Genomic_DNA"/>
</dbReference>
<name>A0A0M0JKT1_9EUKA</name>
<proteinExistence type="predicted"/>
<sequence length="81" mass="8841">MWGGRVDRDFLVAELVTREGFTPFRSPAAIAATGISPYPAQGFVPLDLGGKTYIFLWGRKHVLQPDALATVLVARALPFPE</sequence>
<organism evidence="1 2">
    <name type="scientific">Chrysochromulina tobinii</name>
    <dbReference type="NCBI Taxonomy" id="1460289"/>
    <lineage>
        <taxon>Eukaryota</taxon>
        <taxon>Haptista</taxon>
        <taxon>Haptophyta</taxon>
        <taxon>Prymnesiophyceae</taxon>
        <taxon>Prymnesiales</taxon>
        <taxon>Chrysochromulinaceae</taxon>
        <taxon>Chrysochromulina</taxon>
    </lineage>
</organism>
<evidence type="ECO:0000313" key="2">
    <source>
        <dbReference type="Proteomes" id="UP000037460"/>
    </source>
</evidence>
<accession>A0A0M0JKT1</accession>
<dbReference type="AlphaFoldDB" id="A0A0M0JKT1"/>
<evidence type="ECO:0000313" key="1">
    <source>
        <dbReference type="EMBL" id="KOO27196.1"/>
    </source>
</evidence>
<comment type="caution">
    <text evidence="1">The sequence shown here is derived from an EMBL/GenBank/DDBJ whole genome shotgun (WGS) entry which is preliminary data.</text>
</comment>
<reference evidence="2" key="1">
    <citation type="journal article" date="2015" name="PLoS Genet.">
        <title>Genome Sequence and Transcriptome Analyses of Chrysochromulina tobin: Metabolic Tools for Enhanced Algal Fitness in the Prominent Order Prymnesiales (Haptophyceae).</title>
        <authorList>
            <person name="Hovde B.T."/>
            <person name="Deodato C.R."/>
            <person name="Hunsperger H.M."/>
            <person name="Ryken S.A."/>
            <person name="Yost W."/>
            <person name="Jha R.K."/>
            <person name="Patterson J."/>
            <person name="Monnat R.J. Jr."/>
            <person name="Barlow S.B."/>
            <person name="Starkenburg S.R."/>
            <person name="Cattolico R.A."/>
        </authorList>
    </citation>
    <scope>NUCLEOTIDE SEQUENCE</scope>
    <source>
        <strain evidence="2">CCMP291</strain>
    </source>
</reference>
<gene>
    <name evidence="1" type="ORF">Ctob_003100</name>
</gene>